<reference evidence="3 4" key="1">
    <citation type="submission" date="2021-04" db="EMBL/GenBank/DDBJ databases">
        <title>Mariniflexile gromovii gen. nov., sp. nov., a gliding bacterium isolated from the sea urchin Strongylocentrotus intermedius.</title>
        <authorList>
            <person name="Ko S."/>
            <person name="Le V."/>
            <person name="Ahn C.-Y."/>
            <person name="Oh H.-M."/>
        </authorList>
    </citation>
    <scope>NUCLEOTIDE SEQUENCE [LARGE SCALE GENOMIC DNA]</scope>
    <source>
        <strain evidence="3 4">KCTC 12570</strain>
    </source>
</reference>
<proteinExistence type="predicted"/>
<keyword evidence="4" id="KW-1185">Reference proteome</keyword>
<evidence type="ECO:0000313" key="3">
    <source>
        <dbReference type="EMBL" id="MBP0903714.1"/>
    </source>
</evidence>
<dbReference type="Gene3D" id="3.40.50.2000">
    <property type="entry name" value="Glycogen Phosphorylase B"/>
    <property type="match status" value="2"/>
</dbReference>
<evidence type="ECO:0000256" key="1">
    <source>
        <dbReference type="ARBA" id="ARBA00022679"/>
    </source>
</evidence>
<accession>A0ABS4BT02</accession>
<dbReference type="Proteomes" id="UP000670776">
    <property type="component" value="Unassembled WGS sequence"/>
</dbReference>
<dbReference type="GO" id="GO:0016757">
    <property type="term" value="F:glycosyltransferase activity"/>
    <property type="evidence" value="ECO:0007669"/>
    <property type="project" value="UniProtKB-KW"/>
</dbReference>
<dbReference type="InterPro" id="IPR001296">
    <property type="entry name" value="Glyco_trans_1"/>
</dbReference>
<comment type="caution">
    <text evidence="3">The sequence shown here is derived from an EMBL/GenBank/DDBJ whole genome shotgun (WGS) entry which is preliminary data.</text>
</comment>
<keyword evidence="3" id="KW-0328">Glycosyltransferase</keyword>
<dbReference type="RefSeq" id="WP_209654215.1">
    <property type="nucleotide sequence ID" value="NZ_JAGJCB010000005.1"/>
</dbReference>
<dbReference type="PANTHER" id="PTHR46401">
    <property type="entry name" value="GLYCOSYLTRANSFERASE WBBK-RELATED"/>
    <property type="match status" value="1"/>
</dbReference>
<dbReference type="EC" id="2.4.-.-" evidence="3"/>
<feature type="domain" description="Glycosyl transferase family 1" evidence="2">
    <location>
        <begin position="212"/>
        <end position="369"/>
    </location>
</feature>
<name>A0ABS4BT02_9FLAO</name>
<keyword evidence="1 3" id="KW-0808">Transferase</keyword>
<sequence length="419" mass="47164">MKVLHVVNSMDPVLGGVSKAVTIIASSLALEGVINEVVSLDNPEDGFVINQSFKWHALGKSTNPWGYNPDLQSWLATNVDRFDYVVVHGLWLYNSYAVYKAFKNRKDNKGLNTGTKYLVMPHGMLDPYFQKASGRRLKAIRNWLYWKFIENKVVNASHGLLFTCEEESKLAKEPFMPYHPKNEFIVGLGVEAPPQYNPKMDQAFFESCKGLEKRPYLLFLSRINEKKGVDLLIEAYKKIILNPSAYLTANFQENGEQINKDANKGDFEIPALVIVGPGIETEYGQALLKKINDNPVLKNRIFFPGMLSGAAKWGAFYNSEAFVLPSHQENFGIAVVESLACKKPVLISNQINICKEIQNKEGGFIENDTLLGTTKLLADWINLSEENKKIMGNHAEVCFKTCFSIEALVHSWKTKVLDS</sequence>
<dbReference type="SUPFAM" id="SSF53756">
    <property type="entry name" value="UDP-Glycosyltransferase/glycogen phosphorylase"/>
    <property type="match status" value="1"/>
</dbReference>
<evidence type="ECO:0000259" key="2">
    <source>
        <dbReference type="Pfam" id="PF00534"/>
    </source>
</evidence>
<dbReference type="Pfam" id="PF00534">
    <property type="entry name" value="Glycos_transf_1"/>
    <property type="match status" value="1"/>
</dbReference>
<protein>
    <submittedName>
        <fullName evidence="3">Glycosyltransferase</fullName>
        <ecNumber evidence="3">2.4.-.-</ecNumber>
    </submittedName>
</protein>
<dbReference type="EMBL" id="JAGJCB010000005">
    <property type="protein sequence ID" value="MBP0903714.1"/>
    <property type="molecule type" value="Genomic_DNA"/>
</dbReference>
<evidence type="ECO:0000313" key="4">
    <source>
        <dbReference type="Proteomes" id="UP000670776"/>
    </source>
</evidence>
<organism evidence="3 4">
    <name type="scientific">Mariniflexile gromovii</name>
    <dbReference type="NCBI Taxonomy" id="362523"/>
    <lineage>
        <taxon>Bacteria</taxon>
        <taxon>Pseudomonadati</taxon>
        <taxon>Bacteroidota</taxon>
        <taxon>Flavobacteriia</taxon>
        <taxon>Flavobacteriales</taxon>
        <taxon>Flavobacteriaceae</taxon>
        <taxon>Mariniflexile</taxon>
    </lineage>
</organism>
<gene>
    <name evidence="3" type="ORF">J8H85_07725</name>
</gene>
<dbReference type="PANTHER" id="PTHR46401:SF2">
    <property type="entry name" value="GLYCOSYLTRANSFERASE WBBK-RELATED"/>
    <property type="match status" value="1"/>
</dbReference>